<feature type="coiled-coil region" evidence="1">
    <location>
        <begin position="31"/>
        <end position="93"/>
    </location>
</feature>
<name>A0A150J5H3_9EURY</name>
<dbReference type="SMART" id="SM00460">
    <property type="entry name" value="TGc"/>
    <property type="match status" value="1"/>
</dbReference>
<comment type="caution">
    <text evidence="3">The sequence shown here is derived from an EMBL/GenBank/DDBJ whole genome shotgun (WGS) entry which is preliminary data.</text>
</comment>
<reference evidence="3 4" key="1">
    <citation type="journal article" date="2016" name="ISME J.">
        <title>Chasing the elusive Euryarchaeota class WSA2: genomes reveal a uniquely fastidious methyl-reducing methanogen.</title>
        <authorList>
            <person name="Nobu M.K."/>
            <person name="Narihiro T."/>
            <person name="Kuroda K."/>
            <person name="Mei R."/>
            <person name="Liu W.T."/>
        </authorList>
    </citation>
    <scope>NUCLEOTIDE SEQUENCE [LARGE SCALE GENOMIC DNA]</scope>
    <source>
        <strain evidence="3">U1lsi0528_Bin089</strain>
    </source>
</reference>
<dbReference type="AlphaFoldDB" id="A0A150J5H3"/>
<dbReference type="InterPro" id="IPR038765">
    <property type="entry name" value="Papain-like_cys_pep_sf"/>
</dbReference>
<keyword evidence="1" id="KW-0175">Coiled coil</keyword>
<evidence type="ECO:0000259" key="2">
    <source>
        <dbReference type="SMART" id="SM00460"/>
    </source>
</evidence>
<dbReference type="InterPro" id="IPR002931">
    <property type="entry name" value="Transglutaminase-like"/>
</dbReference>
<organism evidence="3 4">
    <name type="scientific">Candidatus Methanofastidiosum methylothiophilum</name>
    <dbReference type="NCBI Taxonomy" id="1705564"/>
    <lineage>
        <taxon>Archaea</taxon>
        <taxon>Methanobacteriati</taxon>
        <taxon>Methanobacteriota</taxon>
        <taxon>Stenosarchaea group</taxon>
        <taxon>Candidatus Methanofastidiosia</taxon>
        <taxon>Candidatus Methanofastidiosales</taxon>
        <taxon>Candidatus Methanofastidiosaceae</taxon>
        <taxon>Candidatus Methanofastidiosum</taxon>
    </lineage>
</organism>
<dbReference type="SUPFAM" id="SSF54001">
    <property type="entry name" value="Cysteine proteinases"/>
    <property type="match status" value="1"/>
</dbReference>
<dbReference type="PANTHER" id="PTHR39327:SF1">
    <property type="entry name" value="BLR5470 PROTEIN"/>
    <property type="match status" value="1"/>
</dbReference>
<dbReference type="PANTHER" id="PTHR39327">
    <property type="match status" value="1"/>
</dbReference>
<dbReference type="Gene3D" id="3.10.620.30">
    <property type="match status" value="1"/>
</dbReference>
<gene>
    <name evidence="3" type="ORF">AMQ74_00713</name>
</gene>
<dbReference type="Pfam" id="PF01841">
    <property type="entry name" value="Transglut_core"/>
    <property type="match status" value="1"/>
</dbReference>
<dbReference type="EMBL" id="LNGD01000030">
    <property type="protein sequence ID" value="KYC52480.1"/>
    <property type="molecule type" value="Genomic_DNA"/>
</dbReference>
<dbReference type="PATRIC" id="fig|1705564.3.peg.730"/>
<protein>
    <submittedName>
        <fullName evidence="3">Transglutaminase-like superfamily protein</fullName>
    </submittedName>
</protein>
<dbReference type="InterPro" id="IPR010319">
    <property type="entry name" value="Transglutaminase-like_Cys_pept"/>
</dbReference>
<evidence type="ECO:0000313" key="3">
    <source>
        <dbReference type="EMBL" id="KYC52480.1"/>
    </source>
</evidence>
<accession>A0A150J5H3</accession>
<evidence type="ECO:0000313" key="4">
    <source>
        <dbReference type="Proteomes" id="UP000075578"/>
    </source>
</evidence>
<sequence length="253" mass="29637">MNNKQFNILIVIMIAITIISISGYSIRYFQYNSLLNEKNELQNNLFLYQKEKYSLENEILSTEKNIELEEKAISELEESINQRKLSITNLNNQIIYYEKLKKYDMTVFITPENQKVKFLADKMQTKDPASIYQYVRDNIGYVEDYATHEYRFEYWQLPEETLNLGTGDCEDQAILLCTLLRAKGYSPEDVKVVFGLTSSASGHAWVELLYQGDWVVFDPTSNASNYIEKTKYYSLINVTYKGSFNDVFYEVIE</sequence>
<evidence type="ECO:0000256" key="1">
    <source>
        <dbReference type="SAM" id="Coils"/>
    </source>
</evidence>
<proteinExistence type="predicted"/>
<dbReference type="Proteomes" id="UP000075578">
    <property type="component" value="Unassembled WGS sequence"/>
</dbReference>
<feature type="domain" description="Transglutaminase-like" evidence="2">
    <location>
        <begin position="161"/>
        <end position="221"/>
    </location>
</feature>